<protein>
    <submittedName>
        <fullName evidence="6">INO80 complex subunit E</fullName>
    </submittedName>
</protein>
<dbReference type="InterPro" id="IPR056513">
    <property type="entry name" value="INO80F"/>
</dbReference>
<feature type="compositionally biased region" description="Basic and acidic residues" evidence="3">
    <location>
        <begin position="229"/>
        <end position="238"/>
    </location>
</feature>
<feature type="domain" description="INO80 complex subunit F" evidence="4">
    <location>
        <begin position="54"/>
        <end position="100"/>
    </location>
</feature>
<evidence type="ECO:0000256" key="1">
    <source>
        <dbReference type="ARBA" id="ARBA00004123"/>
    </source>
</evidence>
<dbReference type="Proteomes" id="UP000887540">
    <property type="component" value="Unplaced"/>
</dbReference>
<comment type="subcellular location">
    <subcellularLocation>
        <location evidence="1">Nucleus</location>
    </subcellularLocation>
</comment>
<evidence type="ECO:0000259" key="4">
    <source>
        <dbReference type="Pfam" id="PF24245"/>
    </source>
</evidence>
<evidence type="ECO:0000256" key="2">
    <source>
        <dbReference type="ARBA" id="ARBA00023242"/>
    </source>
</evidence>
<organism evidence="5 6">
    <name type="scientific">Acrobeloides nanus</name>
    <dbReference type="NCBI Taxonomy" id="290746"/>
    <lineage>
        <taxon>Eukaryota</taxon>
        <taxon>Metazoa</taxon>
        <taxon>Ecdysozoa</taxon>
        <taxon>Nematoda</taxon>
        <taxon>Chromadorea</taxon>
        <taxon>Rhabditida</taxon>
        <taxon>Tylenchina</taxon>
        <taxon>Cephalobomorpha</taxon>
        <taxon>Cephaloboidea</taxon>
        <taxon>Cephalobidae</taxon>
        <taxon>Acrobeloides</taxon>
    </lineage>
</organism>
<evidence type="ECO:0000313" key="6">
    <source>
        <dbReference type="WBParaSite" id="ACRNAN_scaffold5342.g25081.t1"/>
    </source>
</evidence>
<reference evidence="6" key="1">
    <citation type="submission" date="2022-11" db="UniProtKB">
        <authorList>
            <consortium name="WormBaseParasite"/>
        </authorList>
    </citation>
    <scope>IDENTIFICATION</scope>
</reference>
<dbReference type="Pfam" id="PF24245">
    <property type="entry name" value="INO80F"/>
    <property type="match status" value="1"/>
</dbReference>
<dbReference type="WBParaSite" id="ACRNAN_scaffold5342.g25081.t1">
    <property type="protein sequence ID" value="ACRNAN_scaffold5342.g25081.t1"/>
    <property type="gene ID" value="ACRNAN_scaffold5342.g25081"/>
</dbReference>
<name>A0A914E3Q2_9BILA</name>
<proteinExistence type="predicted"/>
<keyword evidence="5" id="KW-1185">Reference proteome</keyword>
<feature type="compositionally biased region" description="Basic and acidic residues" evidence="3">
    <location>
        <begin position="245"/>
        <end position="256"/>
    </location>
</feature>
<dbReference type="AlphaFoldDB" id="A0A914E3Q2"/>
<dbReference type="GO" id="GO:0005634">
    <property type="term" value="C:nucleus"/>
    <property type="evidence" value="ECO:0007669"/>
    <property type="project" value="UniProtKB-SubCell"/>
</dbReference>
<keyword evidence="2" id="KW-0539">Nucleus</keyword>
<accession>A0A914E3Q2</accession>
<feature type="region of interest" description="Disordered" evidence="3">
    <location>
        <begin position="229"/>
        <end position="276"/>
    </location>
</feature>
<feature type="compositionally biased region" description="Low complexity" evidence="3">
    <location>
        <begin position="153"/>
        <end position="167"/>
    </location>
</feature>
<feature type="compositionally biased region" description="Low complexity" evidence="3">
    <location>
        <begin position="267"/>
        <end position="276"/>
    </location>
</feature>
<evidence type="ECO:0000313" key="5">
    <source>
        <dbReference type="Proteomes" id="UP000887540"/>
    </source>
</evidence>
<feature type="region of interest" description="Disordered" evidence="3">
    <location>
        <begin position="134"/>
        <end position="167"/>
    </location>
</feature>
<evidence type="ECO:0000256" key="3">
    <source>
        <dbReference type="SAM" id="MobiDB-lite"/>
    </source>
</evidence>
<sequence length="399" mass="44552">MSYMNQQQPIDNFSYSFSAPNTAYFDGENANTYFDHYMTETSEADNEASVEARYEKKYELLLEYYDTIAQSNNRLRNRLYHVKKEINYLKQLKRVLCQRLLELNDDFVSATLEIPDNDAQSSVVDKVIGEVVNTAQTGGAPPAKKRRPESKKSQPSKSKPKPATSKTSLVSIVDDIITESHNEHVEAQALVEGIHLMEDLSAVNYEPLTENDLASEQLKNRLLRKSSIDHLLPDKPDETSDEETEIKPFDSSRDAFDSSATEDSDLDIPSSSKSRSSQFLFYGNKPLQERKVETTTATIITSPFVSSIQRQVIDAIQSANINLSPPMSSAASYMASPRYNMVASVAATVPAPNLSSRVQVSHSGMVYSPPTSTNVTSMDYGSMQSQINAKEEEQRPINK</sequence>